<feature type="transmembrane region" description="Helical" evidence="5">
    <location>
        <begin position="290"/>
        <end position="314"/>
    </location>
</feature>
<dbReference type="PANTHER" id="PTHR11132">
    <property type="entry name" value="SOLUTE CARRIER FAMILY 35"/>
    <property type="match status" value="1"/>
</dbReference>
<reference evidence="7 8" key="1">
    <citation type="submission" date="2017-03" db="EMBL/GenBank/DDBJ databases">
        <title>WGS assembly of Porphyra umbilicalis.</title>
        <authorList>
            <person name="Brawley S.H."/>
            <person name="Blouin N.A."/>
            <person name="Ficko-Blean E."/>
            <person name="Wheeler G.L."/>
            <person name="Lohr M."/>
            <person name="Goodson H.V."/>
            <person name="Jenkins J.W."/>
            <person name="Blaby-Haas C.E."/>
            <person name="Helliwell K.E."/>
            <person name="Chan C."/>
            <person name="Marriage T."/>
            <person name="Bhattacharya D."/>
            <person name="Klein A.S."/>
            <person name="Badis Y."/>
            <person name="Brodie J."/>
            <person name="Cao Y."/>
            <person name="Collen J."/>
            <person name="Dittami S.M."/>
            <person name="Gachon C.M."/>
            <person name="Green B.R."/>
            <person name="Karpowicz S."/>
            <person name="Kim J.W."/>
            <person name="Kudahl U."/>
            <person name="Lin S."/>
            <person name="Michel G."/>
            <person name="Mittag M."/>
            <person name="Olson B.J."/>
            <person name="Pangilinan J."/>
            <person name="Peng Y."/>
            <person name="Qiu H."/>
            <person name="Shu S."/>
            <person name="Singer J.T."/>
            <person name="Smith A.G."/>
            <person name="Sprecher B.N."/>
            <person name="Wagner V."/>
            <person name="Wang W."/>
            <person name="Wang Z.-Y."/>
            <person name="Yan J."/>
            <person name="Yarish C."/>
            <person name="Zoeuner-Riek S."/>
            <person name="Zhuang Y."/>
            <person name="Zou Y."/>
            <person name="Lindquist E.A."/>
            <person name="Grimwood J."/>
            <person name="Barry K."/>
            <person name="Rokhsar D.S."/>
            <person name="Schmutz J."/>
            <person name="Stiller J.W."/>
            <person name="Grossman A.R."/>
            <person name="Prochnik S.E."/>
        </authorList>
    </citation>
    <scope>NUCLEOTIDE SEQUENCE [LARGE SCALE GENOMIC DNA]</scope>
    <source>
        <strain evidence="7">4086291</strain>
    </source>
</reference>
<evidence type="ECO:0000313" key="7">
    <source>
        <dbReference type="EMBL" id="OSX80082.1"/>
    </source>
</evidence>
<keyword evidence="2 5" id="KW-0812">Transmembrane</keyword>
<accession>A0A1X6PGY9</accession>
<feature type="transmembrane region" description="Helical" evidence="5">
    <location>
        <begin position="194"/>
        <end position="218"/>
    </location>
</feature>
<comment type="subcellular location">
    <subcellularLocation>
        <location evidence="1">Membrane</location>
        <topology evidence="1">Multi-pass membrane protein</topology>
    </subcellularLocation>
</comment>
<dbReference type="InterPro" id="IPR004853">
    <property type="entry name" value="Sugar_P_trans_dom"/>
</dbReference>
<dbReference type="OrthoDB" id="6418713at2759"/>
<gene>
    <name evidence="7" type="ORF">BU14_0060s0047</name>
</gene>
<proteinExistence type="predicted"/>
<evidence type="ECO:0000256" key="4">
    <source>
        <dbReference type="ARBA" id="ARBA00023136"/>
    </source>
</evidence>
<organism evidence="7 8">
    <name type="scientific">Porphyra umbilicalis</name>
    <name type="common">Purple laver</name>
    <name type="synonym">Red alga</name>
    <dbReference type="NCBI Taxonomy" id="2786"/>
    <lineage>
        <taxon>Eukaryota</taxon>
        <taxon>Rhodophyta</taxon>
        <taxon>Bangiophyceae</taxon>
        <taxon>Bangiales</taxon>
        <taxon>Bangiaceae</taxon>
        <taxon>Porphyra</taxon>
    </lineage>
</organism>
<dbReference type="EMBL" id="KV918781">
    <property type="protein sequence ID" value="OSX80082.1"/>
    <property type="molecule type" value="Genomic_DNA"/>
</dbReference>
<evidence type="ECO:0000256" key="2">
    <source>
        <dbReference type="ARBA" id="ARBA00022692"/>
    </source>
</evidence>
<feature type="transmembrane region" description="Helical" evidence="5">
    <location>
        <begin position="147"/>
        <end position="174"/>
    </location>
</feature>
<feature type="transmembrane region" description="Helical" evidence="5">
    <location>
        <begin position="115"/>
        <end position="135"/>
    </location>
</feature>
<feature type="domain" description="Sugar phosphate transporter" evidence="6">
    <location>
        <begin position="85"/>
        <end position="380"/>
    </location>
</feature>
<evidence type="ECO:0000256" key="5">
    <source>
        <dbReference type="SAM" id="Phobius"/>
    </source>
</evidence>
<keyword evidence="8" id="KW-1185">Reference proteome</keyword>
<evidence type="ECO:0000256" key="3">
    <source>
        <dbReference type="ARBA" id="ARBA00022989"/>
    </source>
</evidence>
<protein>
    <recommendedName>
        <fullName evidence="6">Sugar phosphate transporter domain-containing protein</fullName>
    </recommendedName>
</protein>
<dbReference type="InterPro" id="IPR050186">
    <property type="entry name" value="TPT_transporter"/>
</dbReference>
<name>A0A1X6PGY9_PORUM</name>
<evidence type="ECO:0000259" key="6">
    <source>
        <dbReference type="Pfam" id="PF03151"/>
    </source>
</evidence>
<dbReference type="Pfam" id="PF03151">
    <property type="entry name" value="TPT"/>
    <property type="match status" value="1"/>
</dbReference>
<dbReference type="AlphaFoldDB" id="A0A1X6PGY9"/>
<feature type="transmembrane region" description="Helical" evidence="5">
    <location>
        <begin position="365"/>
        <end position="382"/>
    </location>
</feature>
<keyword evidence="3 5" id="KW-1133">Transmembrane helix</keyword>
<dbReference type="GO" id="GO:0016020">
    <property type="term" value="C:membrane"/>
    <property type="evidence" value="ECO:0007669"/>
    <property type="project" value="UniProtKB-SubCell"/>
</dbReference>
<dbReference type="Proteomes" id="UP000218209">
    <property type="component" value="Unassembled WGS sequence"/>
</dbReference>
<evidence type="ECO:0000313" key="8">
    <source>
        <dbReference type="Proteomes" id="UP000218209"/>
    </source>
</evidence>
<evidence type="ECO:0000256" key="1">
    <source>
        <dbReference type="ARBA" id="ARBA00004141"/>
    </source>
</evidence>
<keyword evidence="4 5" id="KW-0472">Membrane</keyword>
<feature type="transmembrane region" description="Helical" evidence="5">
    <location>
        <begin position="225"/>
        <end position="242"/>
    </location>
</feature>
<feature type="transmembrane region" description="Helical" evidence="5">
    <location>
        <begin position="262"/>
        <end position="283"/>
    </location>
</feature>
<sequence length="393" mass="41416">MAFAFAGVSGVSVRTRGSVTASVVAARPGAFAVTPRYGRSLLAAVGSKAPLQSRRVAVTAAPSSLRMAASPGATSEEAASAQTLKVSILIGMWYLLNIGYNITNKRVLNWFPFPWFVSWAQLAFGVVYCVALWAVKLRKKPVVPAEGVKALSLVALCHTIGHVSTVCSLGAVAVSFSHVIKSAEPLFQVAASAIFLKSVFALPVYLSLLPVIGGVVLASVSELSFTWLGFLSAMTSNVAFAARNIFSKLSMNTPKGENMGPVNLFGVLTVLSTLILAPFALFFEGAKLKAGWLAATAGVGAAVTPLTLAGYILASGFFFHTYQEVAFLALSNVHPITHAVANTTKRVIIMGVSILVFKNPLTQNGLIGSSIALLGVLLYSFAKNRYPEKKATE</sequence>